<evidence type="ECO:0000313" key="2">
    <source>
        <dbReference type="EMBL" id="MCF2947047.1"/>
    </source>
</evidence>
<proteinExistence type="inferred from homology"/>
<comment type="caution">
    <text evidence="2">The sequence shown here is derived from an EMBL/GenBank/DDBJ whole genome shotgun (WGS) entry which is preliminary data.</text>
</comment>
<dbReference type="Gene3D" id="3.40.1260.10">
    <property type="entry name" value="DsrEFH-like"/>
    <property type="match status" value="1"/>
</dbReference>
<dbReference type="SUPFAM" id="SSF75169">
    <property type="entry name" value="DsrEFH-like"/>
    <property type="match status" value="1"/>
</dbReference>
<evidence type="ECO:0000313" key="3">
    <source>
        <dbReference type="Proteomes" id="UP001521137"/>
    </source>
</evidence>
<name>A0ABS9D4V8_9ALTE</name>
<evidence type="ECO:0000256" key="1">
    <source>
        <dbReference type="ARBA" id="ARBA00005996"/>
    </source>
</evidence>
<dbReference type="InterPro" id="IPR017462">
    <property type="entry name" value="Sulphur_relay_TusC/DsrF"/>
</dbReference>
<dbReference type="EMBL" id="JAKGAS010000001">
    <property type="protein sequence ID" value="MCF2947047.1"/>
    <property type="molecule type" value="Genomic_DNA"/>
</dbReference>
<sequence length="123" mass="13635">MINIPKGSIAIINQTAPYGSSKGQESLELALAMSNFGQAVSLFFVEDGVWQLIQNQDPKKIDSKAYHKTFAALEFYEIENIFVCKQSLVKRNISVESLCIPVTIIEQTATPALLAKHVKSMVF</sequence>
<accession>A0ABS9D4V8</accession>
<dbReference type="InterPro" id="IPR003787">
    <property type="entry name" value="Sulphur_relay_DsrE/F-like"/>
</dbReference>
<dbReference type="Pfam" id="PF02635">
    <property type="entry name" value="DsrE"/>
    <property type="match status" value="1"/>
</dbReference>
<dbReference type="PANTHER" id="PTHR38780:SF1">
    <property type="entry name" value="PROTEIN TUSC"/>
    <property type="match status" value="1"/>
</dbReference>
<comment type="similarity">
    <text evidence="1">Belongs to the DsrF/TusC family.</text>
</comment>
<dbReference type="Proteomes" id="UP001521137">
    <property type="component" value="Unassembled WGS sequence"/>
</dbReference>
<dbReference type="RefSeq" id="WP_235310559.1">
    <property type="nucleotide sequence ID" value="NZ_JAKGAS010000001.1"/>
</dbReference>
<protein>
    <submittedName>
        <fullName evidence="2">Sulfurtransferase complex subunit TusC</fullName>
    </submittedName>
</protein>
<dbReference type="InterPro" id="IPR027396">
    <property type="entry name" value="DsrEFH-like"/>
</dbReference>
<organism evidence="2 3">
    <name type="scientific">Paraglaciecola algarum</name>
    <dbReference type="NCBI Taxonomy" id="3050085"/>
    <lineage>
        <taxon>Bacteria</taxon>
        <taxon>Pseudomonadati</taxon>
        <taxon>Pseudomonadota</taxon>
        <taxon>Gammaproteobacteria</taxon>
        <taxon>Alteromonadales</taxon>
        <taxon>Alteromonadaceae</taxon>
        <taxon>Paraglaciecola</taxon>
    </lineage>
</organism>
<dbReference type="NCBIfam" id="NF001238">
    <property type="entry name" value="PRK00211.1"/>
    <property type="match status" value="1"/>
</dbReference>
<dbReference type="NCBIfam" id="TIGR03010">
    <property type="entry name" value="sulf_tusC_dsrF"/>
    <property type="match status" value="1"/>
</dbReference>
<gene>
    <name evidence="2" type="primary">tusC</name>
    <name evidence="2" type="ORF">L0668_02935</name>
</gene>
<dbReference type="PANTHER" id="PTHR38780">
    <property type="entry name" value="PROTEIN TUSC"/>
    <property type="match status" value="1"/>
</dbReference>
<keyword evidence="3" id="KW-1185">Reference proteome</keyword>
<reference evidence="2 3" key="1">
    <citation type="submission" date="2022-01" db="EMBL/GenBank/DDBJ databases">
        <title>Paraglaciecola sp. G1-23.</title>
        <authorList>
            <person name="Jin M.S."/>
            <person name="Han D.M."/>
            <person name="Kim H.M."/>
            <person name="Jeon C.O."/>
        </authorList>
    </citation>
    <scope>NUCLEOTIDE SEQUENCE [LARGE SCALE GENOMIC DNA]</scope>
    <source>
        <strain evidence="2 3">G1-23</strain>
    </source>
</reference>